<feature type="region of interest" description="Disordered" evidence="1">
    <location>
        <begin position="127"/>
        <end position="147"/>
    </location>
</feature>
<accession>A0A310SH46</accession>
<evidence type="ECO:0000313" key="3">
    <source>
        <dbReference type="Proteomes" id="UP000250275"/>
    </source>
</evidence>
<feature type="region of interest" description="Disordered" evidence="1">
    <location>
        <begin position="222"/>
        <end position="258"/>
    </location>
</feature>
<dbReference type="Proteomes" id="UP000250275">
    <property type="component" value="Unassembled WGS sequence"/>
</dbReference>
<proteinExistence type="predicted"/>
<keyword evidence="3" id="KW-1185">Reference proteome</keyword>
<reference evidence="2 3" key="1">
    <citation type="submission" date="2015-07" db="EMBL/GenBank/DDBJ databases">
        <title>The genome of Eufriesea mexicana.</title>
        <authorList>
            <person name="Pan H."/>
            <person name="Kapheim K."/>
        </authorList>
    </citation>
    <scope>NUCLEOTIDE SEQUENCE [LARGE SCALE GENOMIC DNA]</scope>
    <source>
        <strain evidence="2">0111107269</strain>
        <tissue evidence="2">Whole body</tissue>
    </source>
</reference>
<evidence type="ECO:0000313" key="2">
    <source>
        <dbReference type="EMBL" id="OAD54453.1"/>
    </source>
</evidence>
<organism evidence="2 3">
    <name type="scientific">Eufriesea mexicana</name>
    <dbReference type="NCBI Taxonomy" id="516756"/>
    <lineage>
        <taxon>Eukaryota</taxon>
        <taxon>Metazoa</taxon>
        <taxon>Ecdysozoa</taxon>
        <taxon>Arthropoda</taxon>
        <taxon>Hexapoda</taxon>
        <taxon>Insecta</taxon>
        <taxon>Pterygota</taxon>
        <taxon>Neoptera</taxon>
        <taxon>Endopterygota</taxon>
        <taxon>Hymenoptera</taxon>
        <taxon>Apocrita</taxon>
        <taxon>Aculeata</taxon>
        <taxon>Apoidea</taxon>
        <taxon>Anthophila</taxon>
        <taxon>Apidae</taxon>
        <taxon>Eufriesea</taxon>
    </lineage>
</organism>
<sequence length="258" mass="29472">MFKRIKGLGLRCRRRVLWPREVLESKYISHALGLYEIRVQEKNPGVPKEAQTRTLKEFPRVEEYFTKIGCIFCNFDLICTSLMPGALYENDAFEIRNFLGIKSLREIFVSLLEKACGVSRGVSVSVEATTSSTPQQQPRNSQRARIKTNSQVATLSSELLRHFHRSCFNRKLTFPPAPVALFIHDEPHVHPLQLEPRTNPGARDQHLASWLWFGHDAPRRALGREKSSNRRIGVRKTSIDTRSSRPGTGHVSVHPVEH</sequence>
<dbReference type="EMBL" id="KQ764687">
    <property type="protein sequence ID" value="OAD54453.1"/>
    <property type="molecule type" value="Genomic_DNA"/>
</dbReference>
<evidence type="ECO:0000256" key="1">
    <source>
        <dbReference type="SAM" id="MobiDB-lite"/>
    </source>
</evidence>
<protein>
    <submittedName>
        <fullName evidence="2">Uncharacterized protein</fullName>
    </submittedName>
</protein>
<name>A0A310SH46_9HYME</name>
<dbReference type="AlphaFoldDB" id="A0A310SH46"/>
<feature type="compositionally biased region" description="Polar residues" evidence="1">
    <location>
        <begin position="134"/>
        <end position="147"/>
    </location>
</feature>
<gene>
    <name evidence="2" type="ORF">WN48_07816</name>
</gene>